<dbReference type="Gene3D" id="3.20.20.70">
    <property type="entry name" value="Aldolase class I"/>
    <property type="match status" value="1"/>
</dbReference>
<keyword evidence="3" id="KW-1133">Transmembrane helix</keyword>
<comment type="similarity">
    <text evidence="1 2">Belongs to the glutamate synthase family.</text>
</comment>
<keyword evidence="3" id="KW-0472">Membrane</keyword>
<dbReference type="PANTHER" id="PTHR43819">
    <property type="entry name" value="ARCHAEAL-TYPE GLUTAMATE SYNTHASE [NADPH]"/>
    <property type="match status" value="1"/>
</dbReference>
<comment type="caution">
    <text evidence="5">The sequence shown here is derived from an EMBL/GenBank/DDBJ whole genome shotgun (WGS) entry which is preliminary data.</text>
</comment>
<dbReference type="PIRSF" id="PIRSF006429">
    <property type="entry name" value="GOGAT_lg_2"/>
    <property type="match status" value="1"/>
</dbReference>
<name>A0ABW7N9R5_9BACT</name>
<evidence type="ECO:0000256" key="1">
    <source>
        <dbReference type="ARBA" id="ARBA00009716"/>
    </source>
</evidence>
<accession>A0ABW7N9R5</accession>
<dbReference type="InterPro" id="IPR002932">
    <property type="entry name" value="Glu_synthdom"/>
</dbReference>
<dbReference type="InterPro" id="IPR013785">
    <property type="entry name" value="Aldolase_TIM"/>
</dbReference>
<feature type="transmembrane region" description="Helical" evidence="3">
    <location>
        <begin position="5"/>
        <end position="23"/>
    </location>
</feature>
<dbReference type="Pfam" id="PF01645">
    <property type="entry name" value="Glu_synthase"/>
    <property type="match status" value="1"/>
</dbReference>
<keyword evidence="6" id="KW-1185">Reference proteome</keyword>
<dbReference type="Proteomes" id="UP001610063">
    <property type="component" value="Unassembled WGS sequence"/>
</dbReference>
<dbReference type="CDD" id="cd02808">
    <property type="entry name" value="GltS_FMN"/>
    <property type="match status" value="1"/>
</dbReference>
<protein>
    <submittedName>
        <fullName evidence="5">FMN-binding glutamate synthase family protein</fullName>
    </submittedName>
</protein>
<dbReference type="RefSeq" id="WP_395417518.1">
    <property type="nucleotide sequence ID" value="NZ_JBIPKE010000017.1"/>
</dbReference>
<proteinExistence type="inferred from homology"/>
<dbReference type="SUPFAM" id="SSF51395">
    <property type="entry name" value="FMN-linked oxidoreductases"/>
    <property type="match status" value="1"/>
</dbReference>
<evidence type="ECO:0000259" key="4">
    <source>
        <dbReference type="Pfam" id="PF01645"/>
    </source>
</evidence>
<evidence type="ECO:0000313" key="5">
    <source>
        <dbReference type="EMBL" id="MFH6984096.1"/>
    </source>
</evidence>
<reference evidence="5 6" key="1">
    <citation type="journal article" date="2013" name="Int. J. Syst. Evol. Microbiol.">
        <title>Marinoscillum luteum sp. nov., isolated from marine sediment.</title>
        <authorList>
            <person name="Cha I.T."/>
            <person name="Park S.J."/>
            <person name="Kim S.J."/>
            <person name="Kim J.G."/>
            <person name="Jung M.Y."/>
            <person name="Shin K.S."/>
            <person name="Kwon K.K."/>
            <person name="Yang S.H."/>
            <person name="Seo Y.S."/>
            <person name="Rhee S.K."/>
        </authorList>
    </citation>
    <scope>NUCLEOTIDE SEQUENCE [LARGE SCALE GENOMIC DNA]</scope>
    <source>
        <strain evidence="5 6">KCTC 23939</strain>
    </source>
</reference>
<evidence type="ECO:0000256" key="3">
    <source>
        <dbReference type="SAM" id="Phobius"/>
    </source>
</evidence>
<evidence type="ECO:0000256" key="2">
    <source>
        <dbReference type="PIRNR" id="PIRNR006429"/>
    </source>
</evidence>
<dbReference type="InterPro" id="IPR024188">
    <property type="entry name" value="GltB"/>
</dbReference>
<feature type="transmembrane region" description="Helical" evidence="3">
    <location>
        <begin position="29"/>
        <end position="46"/>
    </location>
</feature>
<evidence type="ECO:0000313" key="6">
    <source>
        <dbReference type="Proteomes" id="UP001610063"/>
    </source>
</evidence>
<dbReference type="EMBL" id="JBIPKE010000017">
    <property type="protein sequence ID" value="MFH6984096.1"/>
    <property type="molecule type" value="Genomic_DNA"/>
</dbReference>
<feature type="domain" description="Glutamate synthase" evidence="4">
    <location>
        <begin position="153"/>
        <end position="469"/>
    </location>
</feature>
<sequence length="504" mass="56016">MRHTFYFLTPLILIAVGLVGYYYSSDWLWSYTVLIPLAFIGFYNRVQRSHTILRNFPLLGYFRYFFEMISPEIQQYFIERSTDGKPYSRNHRALVYRRAKNVNDTHPFGTQMDINNDHYEALRHSIYATPPVKEFPRVTIGSSKCGQPYSASILNISAMSFGALSKNAIRALNGGAKKGGFYHNTGEGGVSDYHLAEGGDLVWQIGTGYFGCRTPEGDFSPELFAEKAANPVVKMIELKISQGAKPGHGGVLPAIKNNEEIARIRGVEPHTMIISPPGHKNIRGPEDLLYFIQNLRELSKGKPVGFKLCVGRTEEFIALVQKMKALEIWPDFITVDGAEGGTGAAPLEFSDSVGLPLEPALIFVHSTLLKYGLRDEVKVIASGKVLTAFSILRMKALGADICNSARAFMFSLGCIQALRCNTNDCPTGVATQNAMLTKGLVVTDKIDRVYYFHRNTIHAVLELLGACGLSHTEEITIDMFVKGDEMVALTNRYFPDSVLNRVDE</sequence>
<gene>
    <name evidence="5" type="ORF">ACHKAR_11640</name>
</gene>
<organism evidence="5 6">
    <name type="scientific">Marinoscillum luteum</name>
    <dbReference type="NCBI Taxonomy" id="861051"/>
    <lineage>
        <taxon>Bacteria</taxon>
        <taxon>Pseudomonadati</taxon>
        <taxon>Bacteroidota</taxon>
        <taxon>Cytophagia</taxon>
        <taxon>Cytophagales</taxon>
        <taxon>Reichenbachiellaceae</taxon>
        <taxon>Marinoscillum</taxon>
    </lineage>
</organism>
<dbReference type="PANTHER" id="PTHR43819:SF1">
    <property type="entry name" value="ARCHAEAL-TYPE GLUTAMATE SYNTHASE [NADPH]"/>
    <property type="match status" value="1"/>
</dbReference>
<keyword evidence="3" id="KW-0812">Transmembrane</keyword>